<evidence type="ECO:0000313" key="3">
    <source>
        <dbReference type="EMBL" id="GIG88194.1"/>
    </source>
</evidence>
<comment type="caution">
    <text evidence="3">The sequence shown here is derived from an EMBL/GenBank/DDBJ whole genome shotgun (WGS) entry which is preliminary data.</text>
</comment>
<dbReference type="InterPro" id="IPR036938">
    <property type="entry name" value="PAP2/HPO_sf"/>
</dbReference>
<protein>
    <recommendedName>
        <fullName evidence="2">Phosphatidic acid phosphatase type 2/haloperoxidase domain-containing protein</fullName>
    </recommendedName>
</protein>
<dbReference type="SUPFAM" id="SSF48317">
    <property type="entry name" value="Acid phosphatase/Vanadium-dependent haloperoxidase"/>
    <property type="match status" value="1"/>
</dbReference>
<dbReference type="RefSeq" id="WP_203866685.1">
    <property type="nucleotide sequence ID" value="NZ_BONW01000013.1"/>
</dbReference>
<feature type="transmembrane region" description="Helical" evidence="1">
    <location>
        <begin position="177"/>
        <end position="198"/>
    </location>
</feature>
<accession>A0ABQ4E0E3</accession>
<evidence type="ECO:0000256" key="1">
    <source>
        <dbReference type="SAM" id="Phobius"/>
    </source>
</evidence>
<feature type="domain" description="Phosphatidic acid phosphatase type 2/haloperoxidase" evidence="2">
    <location>
        <begin position="113"/>
        <end position="219"/>
    </location>
</feature>
<name>A0ABQ4E0E3_9ACTN</name>
<feature type="transmembrane region" description="Helical" evidence="1">
    <location>
        <begin position="204"/>
        <end position="222"/>
    </location>
</feature>
<gene>
    <name evidence="3" type="ORF">Pen02_31300</name>
</gene>
<dbReference type="Pfam" id="PF01569">
    <property type="entry name" value="PAP2"/>
    <property type="match status" value="1"/>
</dbReference>
<dbReference type="InterPro" id="IPR000326">
    <property type="entry name" value="PAP2/HPO"/>
</dbReference>
<feature type="transmembrane region" description="Helical" evidence="1">
    <location>
        <begin position="279"/>
        <end position="301"/>
    </location>
</feature>
<keyword evidence="1" id="KW-0812">Transmembrane</keyword>
<proteinExistence type="predicted"/>
<feature type="transmembrane region" description="Helical" evidence="1">
    <location>
        <begin position="34"/>
        <end position="52"/>
    </location>
</feature>
<dbReference type="SMART" id="SM00014">
    <property type="entry name" value="acidPPc"/>
    <property type="match status" value="1"/>
</dbReference>
<dbReference type="CDD" id="cd01610">
    <property type="entry name" value="PAP2_like"/>
    <property type="match status" value="1"/>
</dbReference>
<reference evidence="3 4" key="1">
    <citation type="submission" date="2021-01" db="EMBL/GenBank/DDBJ databases">
        <title>Whole genome shotgun sequence of Plantactinospora endophytica NBRC 110450.</title>
        <authorList>
            <person name="Komaki H."/>
            <person name="Tamura T."/>
        </authorList>
    </citation>
    <scope>NUCLEOTIDE SEQUENCE [LARGE SCALE GENOMIC DNA]</scope>
    <source>
        <strain evidence="3 4">NBRC 110450</strain>
    </source>
</reference>
<evidence type="ECO:0000313" key="4">
    <source>
        <dbReference type="Proteomes" id="UP000646749"/>
    </source>
</evidence>
<feature type="transmembrane region" description="Helical" evidence="1">
    <location>
        <begin position="111"/>
        <end position="131"/>
    </location>
</feature>
<keyword evidence="4" id="KW-1185">Reference proteome</keyword>
<organism evidence="3 4">
    <name type="scientific">Plantactinospora endophytica</name>
    <dbReference type="NCBI Taxonomy" id="673535"/>
    <lineage>
        <taxon>Bacteria</taxon>
        <taxon>Bacillati</taxon>
        <taxon>Actinomycetota</taxon>
        <taxon>Actinomycetes</taxon>
        <taxon>Micromonosporales</taxon>
        <taxon>Micromonosporaceae</taxon>
        <taxon>Plantactinospora</taxon>
    </lineage>
</organism>
<dbReference type="Proteomes" id="UP000646749">
    <property type="component" value="Unassembled WGS sequence"/>
</dbReference>
<keyword evidence="1" id="KW-1133">Transmembrane helix</keyword>
<dbReference type="Gene3D" id="1.20.144.10">
    <property type="entry name" value="Phosphatidic acid phosphatase type 2/haloperoxidase"/>
    <property type="match status" value="1"/>
</dbReference>
<keyword evidence="1" id="KW-0472">Membrane</keyword>
<sequence>MHPLSPYPNPSVTPLRHPGRSAARAPAARLRRAALGYLLAFVVTAVGFVGTAPGQRLDGRLLPRAERGGGYEQPTDLVGPAKAVLAWFGNPTVLGLLLVVVLLLGVLFRRVWAGVAGVALVGVAVVLASVAKQVILRPELGVATSTTHNSFPSGHVSVAMALLLAVVLVLPAPARWWIAVPGTAGVCTVAAATMIAGWHRFSDVVGGVLLAAVLFCLAAAVLARPRRDTVDRVGPTGTAMRLLDGTPLLGLLGGVPRLGLLGDRPPLSPDAAPDGVGGLFVAVAAGSGVVVVVVATVLVLLRAVDFVDVPVIRAPRRGRG</sequence>
<feature type="transmembrane region" description="Helical" evidence="1">
    <location>
        <begin position="151"/>
        <end position="170"/>
    </location>
</feature>
<dbReference type="EMBL" id="BONW01000013">
    <property type="protein sequence ID" value="GIG88194.1"/>
    <property type="molecule type" value="Genomic_DNA"/>
</dbReference>
<evidence type="ECO:0000259" key="2">
    <source>
        <dbReference type="SMART" id="SM00014"/>
    </source>
</evidence>
<feature type="transmembrane region" description="Helical" evidence="1">
    <location>
        <begin position="84"/>
        <end position="104"/>
    </location>
</feature>